<sequence length="321" mass="37897">MALTGLKLLLNIILNDTNSKNDILSYPIKDKVIENIHKHLTTMLNIVNQFNIRKSKEYQNLSIKFQKKISNYLFTVLQLMAEECKNSKILSLYRTYLNKNLILDFFNLHQRMDISLYIIQWLQYLIMDYEIEKLFQNITVLESIALYLRHLNKNENKNNLKIQLNIIRLYSLLIAQESQSLRLMANSHIVISNIIFVMQTKLDYIIEEKNTEESKNIMAIIKEGIKFIHSVFIKASNVFKILDSNESVNYIFIRLLSRLVVSKYYEDSWSLYIDDIYDIINDLLESILISTPHENILKKLIPEEYEAIEDKSVKNNDNSNN</sequence>
<dbReference type="EMBL" id="MCFH01000014">
    <property type="protein sequence ID" value="ORX52911.1"/>
    <property type="molecule type" value="Genomic_DNA"/>
</dbReference>
<dbReference type="OrthoDB" id="10477214at2759"/>
<proteinExistence type="predicted"/>
<evidence type="ECO:0000313" key="1">
    <source>
        <dbReference type="EMBL" id="ORX52911.1"/>
    </source>
</evidence>
<organism evidence="1 2">
    <name type="scientific">Piromyces finnis</name>
    <dbReference type="NCBI Taxonomy" id="1754191"/>
    <lineage>
        <taxon>Eukaryota</taxon>
        <taxon>Fungi</taxon>
        <taxon>Fungi incertae sedis</taxon>
        <taxon>Chytridiomycota</taxon>
        <taxon>Chytridiomycota incertae sedis</taxon>
        <taxon>Neocallimastigomycetes</taxon>
        <taxon>Neocallimastigales</taxon>
        <taxon>Neocallimastigaceae</taxon>
        <taxon>Piromyces</taxon>
    </lineage>
</organism>
<gene>
    <name evidence="1" type="ORF">BCR36DRAFT_411276</name>
</gene>
<reference evidence="1 2" key="1">
    <citation type="submission" date="2016-08" db="EMBL/GenBank/DDBJ databases">
        <title>Genomes of anaerobic fungi encode conserved fungal cellulosomes for biomass hydrolysis.</title>
        <authorList>
            <consortium name="DOE Joint Genome Institute"/>
            <person name="Haitjema C.H."/>
            <person name="Gilmore S.P."/>
            <person name="Henske J.K."/>
            <person name="Solomon K.V."/>
            <person name="De Groot R."/>
            <person name="Kuo A."/>
            <person name="Mondo S.J."/>
            <person name="Salamov A.A."/>
            <person name="Labutti K."/>
            <person name="Zhao Z."/>
            <person name="Chiniquy J."/>
            <person name="Barry K."/>
            <person name="Brewer H.M."/>
            <person name="Purvine S.O."/>
            <person name="Wright A.T."/>
            <person name="Boxma B."/>
            <person name="Van Alen T."/>
            <person name="Hackstein J.H."/>
            <person name="Baker S.E."/>
            <person name="Grigoriev I.V."/>
            <person name="O'Malley M.A."/>
        </authorList>
    </citation>
    <scope>NUCLEOTIDE SEQUENCE [LARGE SCALE GENOMIC DNA]</scope>
    <source>
        <strain evidence="2">finn</strain>
    </source>
</reference>
<protein>
    <submittedName>
        <fullName evidence="1">Uncharacterized protein</fullName>
    </submittedName>
</protein>
<accession>A0A1Y1VDF0</accession>
<name>A0A1Y1VDF0_9FUNG</name>
<keyword evidence="2" id="KW-1185">Reference proteome</keyword>
<dbReference type="Proteomes" id="UP000193719">
    <property type="component" value="Unassembled WGS sequence"/>
</dbReference>
<dbReference type="AlphaFoldDB" id="A0A1Y1VDF0"/>
<reference evidence="1 2" key="2">
    <citation type="submission" date="2016-08" db="EMBL/GenBank/DDBJ databases">
        <title>Pervasive Adenine N6-methylation of Active Genes in Fungi.</title>
        <authorList>
            <consortium name="DOE Joint Genome Institute"/>
            <person name="Mondo S.J."/>
            <person name="Dannebaum R.O."/>
            <person name="Kuo R.C."/>
            <person name="Labutti K."/>
            <person name="Haridas S."/>
            <person name="Kuo A."/>
            <person name="Salamov A."/>
            <person name="Ahrendt S.R."/>
            <person name="Lipzen A."/>
            <person name="Sullivan W."/>
            <person name="Andreopoulos W.B."/>
            <person name="Clum A."/>
            <person name="Lindquist E."/>
            <person name="Daum C."/>
            <person name="Ramamoorthy G.K."/>
            <person name="Gryganskyi A."/>
            <person name="Culley D."/>
            <person name="Magnuson J.K."/>
            <person name="James T.Y."/>
            <person name="O'Malley M.A."/>
            <person name="Stajich J.E."/>
            <person name="Spatafora J.W."/>
            <person name="Visel A."/>
            <person name="Grigoriev I.V."/>
        </authorList>
    </citation>
    <scope>NUCLEOTIDE SEQUENCE [LARGE SCALE GENOMIC DNA]</scope>
    <source>
        <strain evidence="2">finn</strain>
    </source>
</reference>
<comment type="caution">
    <text evidence="1">The sequence shown here is derived from an EMBL/GenBank/DDBJ whole genome shotgun (WGS) entry which is preliminary data.</text>
</comment>
<evidence type="ECO:0000313" key="2">
    <source>
        <dbReference type="Proteomes" id="UP000193719"/>
    </source>
</evidence>